<dbReference type="Proteomes" id="UP001153148">
    <property type="component" value="Unassembled WGS sequence"/>
</dbReference>
<name>A0ABN7NTY4_TIMPD</name>
<evidence type="ECO:0000313" key="2">
    <source>
        <dbReference type="Proteomes" id="UP001153148"/>
    </source>
</evidence>
<proteinExistence type="predicted"/>
<sequence length="191" mass="20497">MSATLVVPPVIVPQSGTEHGGDLLVLTCRSSGVAWETSVTHQVAHPGEGGSRARWRWRSQSLFQAAAAKKISGSLPPFGLLSVVTVRSPVTAVCGLGLNQTSCHEDDNPMIPVAIFVEAGQVRITVFRAETRRADRSSQHSNGGLIPNTLKHHCRYIQQCFLQEKLAGVVGGGGVFDGESEQAPRDRHQLI</sequence>
<reference evidence="1" key="1">
    <citation type="submission" date="2021-03" db="EMBL/GenBank/DDBJ databases">
        <authorList>
            <person name="Tran Van P."/>
        </authorList>
    </citation>
    <scope>NUCLEOTIDE SEQUENCE</scope>
</reference>
<dbReference type="EMBL" id="CAJPIN010008359">
    <property type="protein sequence ID" value="CAG2058944.1"/>
    <property type="molecule type" value="Genomic_DNA"/>
</dbReference>
<comment type="caution">
    <text evidence="1">The sequence shown here is derived from an EMBL/GenBank/DDBJ whole genome shotgun (WGS) entry which is preliminary data.</text>
</comment>
<organism evidence="1 2">
    <name type="scientific">Timema podura</name>
    <name type="common">Walking stick</name>
    <dbReference type="NCBI Taxonomy" id="61482"/>
    <lineage>
        <taxon>Eukaryota</taxon>
        <taxon>Metazoa</taxon>
        <taxon>Ecdysozoa</taxon>
        <taxon>Arthropoda</taxon>
        <taxon>Hexapoda</taxon>
        <taxon>Insecta</taxon>
        <taxon>Pterygota</taxon>
        <taxon>Neoptera</taxon>
        <taxon>Polyneoptera</taxon>
        <taxon>Phasmatodea</taxon>
        <taxon>Timematodea</taxon>
        <taxon>Timematoidea</taxon>
        <taxon>Timematidae</taxon>
        <taxon>Timema</taxon>
    </lineage>
</organism>
<keyword evidence="2" id="KW-1185">Reference proteome</keyword>
<evidence type="ECO:0008006" key="3">
    <source>
        <dbReference type="Google" id="ProtNLM"/>
    </source>
</evidence>
<accession>A0ABN7NTY4</accession>
<evidence type="ECO:0000313" key="1">
    <source>
        <dbReference type="EMBL" id="CAG2058944.1"/>
    </source>
</evidence>
<gene>
    <name evidence="1" type="ORF">TPAB3V08_LOCUS5910</name>
</gene>
<protein>
    <recommendedName>
        <fullName evidence="3">Ig-like domain-containing protein</fullName>
    </recommendedName>
</protein>